<keyword evidence="2" id="KW-1185">Reference proteome</keyword>
<gene>
    <name evidence="1" type="ORF">RHMOL_Rhmol05G0189300</name>
</gene>
<dbReference type="Proteomes" id="UP001062846">
    <property type="component" value="Chromosome 5"/>
</dbReference>
<accession>A0ACC0NQW3</accession>
<evidence type="ECO:0000313" key="1">
    <source>
        <dbReference type="EMBL" id="KAI8555645.1"/>
    </source>
</evidence>
<organism evidence="1 2">
    <name type="scientific">Rhododendron molle</name>
    <name type="common">Chinese azalea</name>
    <name type="synonym">Azalea mollis</name>
    <dbReference type="NCBI Taxonomy" id="49168"/>
    <lineage>
        <taxon>Eukaryota</taxon>
        <taxon>Viridiplantae</taxon>
        <taxon>Streptophyta</taxon>
        <taxon>Embryophyta</taxon>
        <taxon>Tracheophyta</taxon>
        <taxon>Spermatophyta</taxon>
        <taxon>Magnoliopsida</taxon>
        <taxon>eudicotyledons</taxon>
        <taxon>Gunneridae</taxon>
        <taxon>Pentapetalae</taxon>
        <taxon>asterids</taxon>
        <taxon>Ericales</taxon>
        <taxon>Ericaceae</taxon>
        <taxon>Ericoideae</taxon>
        <taxon>Rhodoreae</taxon>
        <taxon>Rhododendron</taxon>
    </lineage>
</organism>
<proteinExistence type="predicted"/>
<comment type="caution">
    <text evidence="1">The sequence shown here is derived from an EMBL/GenBank/DDBJ whole genome shotgun (WGS) entry which is preliminary data.</text>
</comment>
<protein>
    <submittedName>
        <fullName evidence="1">Uncharacterized protein</fullName>
    </submittedName>
</protein>
<name>A0ACC0NQW3_RHOML</name>
<evidence type="ECO:0000313" key="2">
    <source>
        <dbReference type="Proteomes" id="UP001062846"/>
    </source>
</evidence>
<sequence>MNVNYIPCFSTTLIYVYLPTSMLFVRRWRNPKSKSNKSLVIICKRVSDFGKSRLGHGVIKLMILFEPIIVIVFSLFFFPLFDHDGIGLWISQWGLEITKQYLGRHNGLLRGLDLKSHQFHSQDNSVGVLI</sequence>
<dbReference type="EMBL" id="CM046392">
    <property type="protein sequence ID" value="KAI8555645.1"/>
    <property type="molecule type" value="Genomic_DNA"/>
</dbReference>
<reference evidence="1" key="1">
    <citation type="submission" date="2022-02" db="EMBL/GenBank/DDBJ databases">
        <title>Plant Genome Project.</title>
        <authorList>
            <person name="Zhang R.-G."/>
        </authorList>
    </citation>
    <scope>NUCLEOTIDE SEQUENCE</scope>
    <source>
        <strain evidence="1">AT1</strain>
    </source>
</reference>